<comment type="similarity">
    <text evidence="2">Belongs to the prokaryotic sulfate-binding protein family.</text>
</comment>
<dbReference type="SUPFAM" id="SSF53850">
    <property type="entry name" value="Periplasmic binding protein-like II"/>
    <property type="match status" value="1"/>
</dbReference>
<dbReference type="PROSITE" id="PS00757">
    <property type="entry name" value="PROK_SULFATE_BIND_2"/>
    <property type="match status" value="1"/>
</dbReference>
<evidence type="ECO:0000256" key="2">
    <source>
        <dbReference type="ARBA" id="ARBA00006099"/>
    </source>
</evidence>
<dbReference type="CDD" id="cd01005">
    <property type="entry name" value="PBP2_CysP"/>
    <property type="match status" value="1"/>
</dbReference>
<keyword evidence="4" id="KW-0732">Signal</keyword>
<reference evidence="6 7" key="1">
    <citation type="submission" date="2013-05" db="EMBL/GenBank/DDBJ databases">
        <authorList>
            <person name="Harkins D.M."/>
            <person name="Durkin A.S."/>
            <person name="Brinkac L.M."/>
            <person name="Haft D.H."/>
            <person name="Selengut J.D."/>
            <person name="Sanka R."/>
            <person name="DePew J."/>
            <person name="Purushe J."/>
            <person name="Hartskeerl R.A."/>
            <person name="Ahmed A."/>
            <person name="van der Linden H."/>
            <person name="Goris M.G.A."/>
            <person name="Vinetz J.M."/>
            <person name="Sutton G.G."/>
            <person name="Nierman W.C."/>
            <person name="Fouts D.E."/>
        </authorList>
    </citation>
    <scope>NUCLEOTIDE SEQUENCE [LARGE SCALE GENOMIC DNA]</scope>
    <source>
        <strain evidence="6 7">10</strain>
    </source>
</reference>
<keyword evidence="5" id="KW-0574">Periplasm</keyword>
<dbReference type="NCBIfam" id="TIGR00971">
    <property type="entry name" value="3a0106s03"/>
    <property type="match status" value="1"/>
</dbReference>
<accession>V6HCG4</accession>
<dbReference type="RefSeq" id="WP_010411773.1">
    <property type="nucleotide sequence ID" value="NZ_AHMM02000015.1"/>
</dbReference>
<dbReference type="Pfam" id="PF13531">
    <property type="entry name" value="SBP_bac_11"/>
    <property type="match status" value="1"/>
</dbReference>
<dbReference type="GO" id="GO:1902358">
    <property type="term" value="P:sulfate transmembrane transport"/>
    <property type="evidence" value="ECO:0007669"/>
    <property type="project" value="InterPro"/>
</dbReference>
<dbReference type="InterPro" id="IPR034408">
    <property type="entry name" value="Sulphate/thiosulphate_BS"/>
</dbReference>
<dbReference type="PANTHER" id="PTHR30368:SF2">
    <property type="entry name" value="SULFATE-BINDING PROTEIN"/>
    <property type="match status" value="1"/>
</dbReference>
<dbReference type="Proteomes" id="UP000018719">
    <property type="component" value="Unassembled WGS sequence"/>
</dbReference>
<dbReference type="GO" id="GO:1901681">
    <property type="term" value="F:sulfur compound binding"/>
    <property type="evidence" value="ECO:0007669"/>
    <property type="project" value="InterPro"/>
</dbReference>
<protein>
    <submittedName>
        <fullName evidence="6">Sulfate-binding protein</fullName>
    </submittedName>
</protein>
<proteinExistence type="inferred from homology"/>
<sequence length="352" mass="38978">MKQITRNQRITRRFSALLLVVTIALISLGSTAVLAEDVLLNVSFDPTRELYEDINKQFSNLWKKKTGRTLQIQQSHGGSGKQARAVIDGLDADVVTLALAYDIDSIAENGGSISKDWEKAFPHHSVPYYSTVVFLVRKGNPKGLKDWDDLVKPGIGVITPNPKTSGGARWNYLAAWGFAKKKYGSEEKAKDFIKSLYRNTSVLDTGARGSTTTFAQRGIGDVLLAWENEAELALDESRKANGGQSRFEVVYPSTSVLAETPVAIVEKVVARKGSKEIAKSYLDFLYTKAGQETIARHFFRPTDEAVLKANISKFPKLKLFDVRDLEGSWKAAHKKHFADGGVFDSIYNDAKK</sequence>
<evidence type="ECO:0000256" key="3">
    <source>
        <dbReference type="ARBA" id="ARBA00022448"/>
    </source>
</evidence>
<evidence type="ECO:0000313" key="7">
    <source>
        <dbReference type="Proteomes" id="UP000018719"/>
    </source>
</evidence>
<dbReference type="GO" id="GO:0140104">
    <property type="term" value="F:molecular carrier activity"/>
    <property type="evidence" value="ECO:0007669"/>
    <property type="project" value="InterPro"/>
</dbReference>
<evidence type="ECO:0000256" key="1">
    <source>
        <dbReference type="ARBA" id="ARBA00004418"/>
    </source>
</evidence>
<dbReference type="Gene3D" id="3.40.190.10">
    <property type="entry name" value="Periplasmic binding protein-like II"/>
    <property type="match status" value="2"/>
</dbReference>
<dbReference type="EMBL" id="AHMM02000015">
    <property type="protein sequence ID" value="EQA37322.1"/>
    <property type="molecule type" value="Genomic_DNA"/>
</dbReference>
<dbReference type="STRING" id="1049790.LEP1GSC047_3927"/>
<dbReference type="AlphaFoldDB" id="V6HCG4"/>
<dbReference type="InterPro" id="IPR005669">
    <property type="entry name" value="Thiosulph/SO4-bd"/>
</dbReference>
<keyword evidence="3" id="KW-0813">Transport</keyword>
<gene>
    <name evidence="6" type="primary">sbp</name>
    <name evidence="6" type="ORF">LEP1GSC047_3927</name>
</gene>
<comment type="subcellular location">
    <subcellularLocation>
        <location evidence="1">Periplasm</location>
    </subcellularLocation>
</comment>
<evidence type="ECO:0000256" key="4">
    <source>
        <dbReference type="ARBA" id="ARBA00022729"/>
    </source>
</evidence>
<comment type="caution">
    <text evidence="6">The sequence shown here is derived from an EMBL/GenBank/DDBJ whole genome shotgun (WGS) entry which is preliminary data.</text>
</comment>
<evidence type="ECO:0000313" key="6">
    <source>
        <dbReference type="EMBL" id="EQA37322.1"/>
    </source>
</evidence>
<dbReference type="PANTHER" id="PTHR30368">
    <property type="entry name" value="SULFATE-BINDING PROTEIN"/>
    <property type="match status" value="1"/>
</dbReference>
<evidence type="ECO:0000256" key="5">
    <source>
        <dbReference type="ARBA" id="ARBA00022764"/>
    </source>
</evidence>
<dbReference type="GO" id="GO:0042597">
    <property type="term" value="C:periplasmic space"/>
    <property type="evidence" value="ECO:0007669"/>
    <property type="project" value="UniProtKB-SubCell"/>
</dbReference>
<organism evidence="6 7">
    <name type="scientific">Leptospira inadai serovar Lyme str. 10</name>
    <dbReference type="NCBI Taxonomy" id="1049790"/>
    <lineage>
        <taxon>Bacteria</taxon>
        <taxon>Pseudomonadati</taxon>
        <taxon>Spirochaetota</taxon>
        <taxon>Spirochaetia</taxon>
        <taxon>Leptospirales</taxon>
        <taxon>Leptospiraceae</taxon>
        <taxon>Leptospira</taxon>
    </lineage>
</organism>
<dbReference type="NCBIfam" id="NF008022">
    <property type="entry name" value="PRK10752.1"/>
    <property type="match status" value="1"/>
</dbReference>
<dbReference type="NCBIfam" id="NF008106">
    <property type="entry name" value="PRK10852.1"/>
    <property type="match status" value="1"/>
</dbReference>
<name>V6HCG4_9LEPT</name>